<comment type="caution">
    <text evidence="1">The sequence shown here is derived from an EMBL/GenBank/DDBJ whole genome shotgun (WGS) entry which is preliminary data.</text>
</comment>
<dbReference type="AlphaFoldDB" id="A0A853AYT8"/>
<reference evidence="1 2" key="1">
    <citation type="submission" date="2020-07" db="EMBL/GenBank/DDBJ databases">
        <title>Sequencing the genomes of 1000 actinobacteria strains.</title>
        <authorList>
            <person name="Klenk H.-P."/>
        </authorList>
    </citation>
    <scope>NUCLEOTIDE SEQUENCE [LARGE SCALE GENOMIC DNA]</scope>
    <source>
        <strain evidence="1 2">DSM 104006</strain>
    </source>
</reference>
<evidence type="ECO:0000313" key="1">
    <source>
        <dbReference type="EMBL" id="NYI87870.1"/>
    </source>
</evidence>
<dbReference type="RefSeq" id="WP_179772197.1">
    <property type="nucleotide sequence ID" value="NZ_JACCFK010000001.1"/>
</dbReference>
<gene>
    <name evidence="1" type="ORF">HNR02_001193</name>
</gene>
<proteinExistence type="predicted"/>
<keyword evidence="2" id="KW-1185">Reference proteome</keyword>
<name>A0A853AYT8_9PSEU</name>
<accession>A0A853AYT8</accession>
<dbReference type="EMBL" id="JACCFK010000001">
    <property type="protein sequence ID" value="NYI87870.1"/>
    <property type="molecule type" value="Genomic_DNA"/>
</dbReference>
<dbReference type="Proteomes" id="UP000549616">
    <property type="component" value="Unassembled WGS sequence"/>
</dbReference>
<organism evidence="1 2">
    <name type="scientific">Amycolatopsis endophytica</name>
    <dbReference type="NCBI Taxonomy" id="860233"/>
    <lineage>
        <taxon>Bacteria</taxon>
        <taxon>Bacillati</taxon>
        <taxon>Actinomycetota</taxon>
        <taxon>Actinomycetes</taxon>
        <taxon>Pseudonocardiales</taxon>
        <taxon>Pseudonocardiaceae</taxon>
        <taxon>Amycolatopsis</taxon>
    </lineage>
</organism>
<protein>
    <submittedName>
        <fullName evidence="1">Uncharacterized protein</fullName>
    </submittedName>
</protein>
<sequence>MDARDIAARLRSTATEQEGARYLAALGLDREALLAVAAALRLTRVQRLSTRKLTERILQQAIGARRKFEGLRTW</sequence>
<evidence type="ECO:0000313" key="2">
    <source>
        <dbReference type="Proteomes" id="UP000549616"/>
    </source>
</evidence>